<proteinExistence type="inferred from homology"/>
<organism evidence="11 12">
    <name type="scientific">Xanthocytophaga agilis</name>
    <dbReference type="NCBI Taxonomy" id="3048010"/>
    <lineage>
        <taxon>Bacteria</taxon>
        <taxon>Pseudomonadati</taxon>
        <taxon>Bacteroidota</taxon>
        <taxon>Cytophagia</taxon>
        <taxon>Cytophagales</taxon>
        <taxon>Rhodocytophagaceae</taxon>
        <taxon>Xanthocytophaga</taxon>
    </lineage>
</organism>
<keyword evidence="5" id="KW-0997">Cell inner membrane</keyword>
<evidence type="ECO:0000256" key="5">
    <source>
        <dbReference type="ARBA" id="ARBA00022519"/>
    </source>
</evidence>
<dbReference type="NCBIfam" id="TIGR01352">
    <property type="entry name" value="tonB_Cterm"/>
    <property type="match status" value="1"/>
</dbReference>
<name>A0AAE3R9C1_9BACT</name>
<dbReference type="PROSITE" id="PS52015">
    <property type="entry name" value="TONB_CTD"/>
    <property type="match status" value="1"/>
</dbReference>
<dbReference type="GO" id="GO:0055085">
    <property type="term" value="P:transmembrane transport"/>
    <property type="evidence" value="ECO:0007669"/>
    <property type="project" value="InterPro"/>
</dbReference>
<dbReference type="PROSITE" id="PS51257">
    <property type="entry name" value="PROKAR_LIPOPROTEIN"/>
    <property type="match status" value="1"/>
</dbReference>
<evidence type="ECO:0000256" key="8">
    <source>
        <dbReference type="ARBA" id="ARBA00022989"/>
    </source>
</evidence>
<comment type="subcellular location">
    <subcellularLocation>
        <location evidence="1">Cell inner membrane</location>
        <topology evidence="1">Single-pass membrane protein</topology>
        <orientation evidence="1">Periplasmic side</orientation>
    </subcellularLocation>
</comment>
<keyword evidence="6" id="KW-0812">Transmembrane</keyword>
<dbReference type="PANTHER" id="PTHR33446">
    <property type="entry name" value="PROTEIN TONB-RELATED"/>
    <property type="match status" value="1"/>
</dbReference>
<dbReference type="InterPro" id="IPR006260">
    <property type="entry name" value="TonB/TolA_C"/>
</dbReference>
<dbReference type="Pfam" id="PF03544">
    <property type="entry name" value="TonB_C"/>
    <property type="match status" value="1"/>
</dbReference>
<dbReference type="Proteomes" id="UP001232063">
    <property type="component" value="Unassembled WGS sequence"/>
</dbReference>
<keyword evidence="3" id="KW-0813">Transport</keyword>
<dbReference type="PANTHER" id="PTHR33446:SF2">
    <property type="entry name" value="PROTEIN TONB"/>
    <property type="match status" value="1"/>
</dbReference>
<dbReference type="AlphaFoldDB" id="A0AAE3R9C1"/>
<evidence type="ECO:0000256" key="4">
    <source>
        <dbReference type="ARBA" id="ARBA00022475"/>
    </source>
</evidence>
<accession>A0AAE3R9C1</accession>
<evidence type="ECO:0000256" key="3">
    <source>
        <dbReference type="ARBA" id="ARBA00022448"/>
    </source>
</evidence>
<evidence type="ECO:0000256" key="1">
    <source>
        <dbReference type="ARBA" id="ARBA00004383"/>
    </source>
</evidence>
<dbReference type="InterPro" id="IPR037682">
    <property type="entry name" value="TonB_C"/>
</dbReference>
<evidence type="ECO:0000313" key="11">
    <source>
        <dbReference type="EMBL" id="MDJ1503137.1"/>
    </source>
</evidence>
<evidence type="ECO:0000259" key="10">
    <source>
        <dbReference type="PROSITE" id="PS52015"/>
    </source>
</evidence>
<protein>
    <submittedName>
        <fullName evidence="11">Energy transducer TonB</fullName>
    </submittedName>
</protein>
<dbReference type="GO" id="GO:0031992">
    <property type="term" value="F:energy transducer activity"/>
    <property type="evidence" value="ECO:0007669"/>
    <property type="project" value="TreeGrafter"/>
</dbReference>
<reference evidence="11" key="1">
    <citation type="submission" date="2023-05" db="EMBL/GenBank/DDBJ databases">
        <authorList>
            <person name="Zhang X."/>
        </authorList>
    </citation>
    <scope>NUCLEOTIDE SEQUENCE</scope>
    <source>
        <strain evidence="11">BD1B2-1</strain>
    </source>
</reference>
<feature type="domain" description="TonB C-terminal" evidence="10">
    <location>
        <begin position="56"/>
        <end position="151"/>
    </location>
</feature>
<gene>
    <name evidence="11" type="ORF">QNI22_20885</name>
</gene>
<dbReference type="GO" id="GO:0015031">
    <property type="term" value="P:protein transport"/>
    <property type="evidence" value="ECO:0007669"/>
    <property type="project" value="UniProtKB-KW"/>
</dbReference>
<comment type="caution">
    <text evidence="11">The sequence shown here is derived from an EMBL/GenBank/DDBJ whole genome shotgun (WGS) entry which is preliminary data.</text>
</comment>
<keyword evidence="7" id="KW-0653">Protein transport</keyword>
<dbReference type="InterPro" id="IPR051045">
    <property type="entry name" value="TonB-dependent_transducer"/>
</dbReference>
<dbReference type="Gene3D" id="3.30.1150.10">
    <property type="match status" value="1"/>
</dbReference>
<keyword evidence="8" id="KW-1133">Transmembrane helix</keyword>
<evidence type="ECO:0000256" key="7">
    <source>
        <dbReference type="ARBA" id="ARBA00022927"/>
    </source>
</evidence>
<evidence type="ECO:0000256" key="2">
    <source>
        <dbReference type="ARBA" id="ARBA00006555"/>
    </source>
</evidence>
<comment type="similarity">
    <text evidence="2">Belongs to the TonB family.</text>
</comment>
<evidence type="ECO:0000256" key="6">
    <source>
        <dbReference type="ARBA" id="ARBA00022692"/>
    </source>
</evidence>
<evidence type="ECO:0000313" key="12">
    <source>
        <dbReference type="Proteomes" id="UP001232063"/>
    </source>
</evidence>
<keyword evidence="9" id="KW-0472">Membrane</keyword>
<keyword evidence="12" id="KW-1185">Reference proteome</keyword>
<keyword evidence="4" id="KW-1003">Cell membrane</keyword>
<sequence length="151" mass="17039">MQKYTSVILLIILTACDFHRETDFTVFNSHQTHFPTLYKTTTIDSKPSERAPQFPGGEEGLKQFITDNLQSPPEALKAEVTGKVYVSFTVGDKGLLQDIKVIKGLGYGCDEEVVRLVRHMPVWEPGLQGGQPIDVNYILPVEFKKTRITRK</sequence>
<evidence type="ECO:0000256" key="9">
    <source>
        <dbReference type="ARBA" id="ARBA00023136"/>
    </source>
</evidence>
<dbReference type="GO" id="GO:0098797">
    <property type="term" value="C:plasma membrane protein complex"/>
    <property type="evidence" value="ECO:0007669"/>
    <property type="project" value="TreeGrafter"/>
</dbReference>
<dbReference type="RefSeq" id="WP_314513637.1">
    <property type="nucleotide sequence ID" value="NZ_JASJOU010000007.1"/>
</dbReference>
<dbReference type="EMBL" id="JASJOU010000007">
    <property type="protein sequence ID" value="MDJ1503137.1"/>
    <property type="molecule type" value="Genomic_DNA"/>
</dbReference>
<dbReference type="SUPFAM" id="SSF74653">
    <property type="entry name" value="TolA/TonB C-terminal domain"/>
    <property type="match status" value="1"/>
</dbReference>